<dbReference type="Gene3D" id="1.20.1720.10">
    <property type="entry name" value="Multidrug resistance protein D"/>
    <property type="match status" value="1"/>
</dbReference>
<evidence type="ECO:0000313" key="8">
    <source>
        <dbReference type="Proteomes" id="UP000769484"/>
    </source>
</evidence>
<evidence type="ECO:0000256" key="3">
    <source>
        <dbReference type="ARBA" id="ARBA00022475"/>
    </source>
</evidence>
<gene>
    <name evidence="7" type="ORF">HXO56_10135</name>
</gene>
<dbReference type="CDD" id="cd17321">
    <property type="entry name" value="MFS_MMR_MDR_like"/>
    <property type="match status" value="1"/>
</dbReference>
<evidence type="ECO:0000256" key="4">
    <source>
        <dbReference type="ARBA" id="ARBA00022692"/>
    </source>
</evidence>
<dbReference type="InterPro" id="IPR004638">
    <property type="entry name" value="EmrB-like"/>
</dbReference>
<dbReference type="Pfam" id="PF07690">
    <property type="entry name" value="MFS_1"/>
    <property type="match status" value="1"/>
</dbReference>
<proteinExistence type="predicted"/>
<protein>
    <submittedName>
        <fullName evidence="7">DHA2 family efflux MFS transporter permease subunit</fullName>
    </submittedName>
</protein>
<dbReference type="GO" id="GO:0022857">
    <property type="term" value="F:transmembrane transporter activity"/>
    <property type="evidence" value="ECO:0007669"/>
    <property type="project" value="InterPro"/>
</dbReference>
<dbReference type="InterPro" id="IPR020846">
    <property type="entry name" value="MFS_dom"/>
</dbReference>
<sequence length="470" mass="49622">MQQTQQAEKPRTHPAWLIIISLSIPMFMASLDNLVVTNALPVIRADLGATLEELTWTVNAYTLTFASCILMSSALADRFGRRSVFLLGVFIFTASSAWCGISNNIGALITARTLQGIGGSAVMPLSLALLSTSVPERLRATAIGIWGGVAGLGVALGPLIGGAVVEGMNWHAIFWINVPFGLLCIPLVWITIPESRGRPEPLDFLGLALVGIGLFGITYGIVRGNDAGWTSAEVLTGLIGGVALIVIFIWWESHAASPLLPLRLFSNRSFSMANIVGFLFFFGIFGAIFILIQFLQVVQGANPLEAGLMTMPWTLAPLVVSPLTGLLTSRIGTRPVIVVGMALMSIGLLWSGIILDPSVEYIHFVPPFMAAGVGMSLVFAPIAAATLQGMAPEDRATASGTNMTVRQVGVALGVATLTAIFTALNGVLSPTGFTDAASPAILTDAAVMMLGTFAAFFLPKHVRAEEKVQS</sequence>
<dbReference type="NCBIfam" id="TIGR00711">
    <property type="entry name" value="efflux_EmrB"/>
    <property type="match status" value="1"/>
</dbReference>
<evidence type="ECO:0000256" key="6">
    <source>
        <dbReference type="ARBA" id="ARBA00023136"/>
    </source>
</evidence>
<dbReference type="GO" id="GO:0005886">
    <property type="term" value="C:plasma membrane"/>
    <property type="evidence" value="ECO:0007669"/>
    <property type="project" value="UniProtKB-SubCell"/>
</dbReference>
<reference evidence="7" key="1">
    <citation type="submission" date="2020-04" db="EMBL/GenBank/DDBJ databases">
        <title>Deep metagenomics examines the oral microbiome during advanced dental caries in children, revealing novel taxa and co-occurrences with host molecules.</title>
        <authorList>
            <person name="Baker J.L."/>
            <person name="Morton J.T."/>
            <person name="Dinis M."/>
            <person name="Alvarez R."/>
            <person name="Tran N.C."/>
            <person name="Knight R."/>
            <person name="Edlund A."/>
        </authorList>
    </citation>
    <scope>NUCLEOTIDE SEQUENCE</scope>
    <source>
        <strain evidence="7">JCVI_47_bin.4</strain>
    </source>
</reference>
<dbReference type="InterPro" id="IPR005829">
    <property type="entry name" value="Sugar_transporter_CS"/>
</dbReference>
<dbReference type="PROSITE" id="PS50850">
    <property type="entry name" value="MFS"/>
    <property type="match status" value="1"/>
</dbReference>
<evidence type="ECO:0000256" key="2">
    <source>
        <dbReference type="ARBA" id="ARBA00022448"/>
    </source>
</evidence>
<evidence type="ECO:0000313" key="7">
    <source>
        <dbReference type="EMBL" id="MBF1650426.1"/>
    </source>
</evidence>
<evidence type="ECO:0000256" key="5">
    <source>
        <dbReference type="ARBA" id="ARBA00022989"/>
    </source>
</evidence>
<accession>A0A7D4LAQ6</accession>
<keyword evidence="4" id="KW-0812">Transmembrane</keyword>
<dbReference type="EMBL" id="JABZXJ010000054">
    <property type="protein sequence ID" value="MBF1650426.1"/>
    <property type="molecule type" value="Genomic_DNA"/>
</dbReference>
<name>A0A7D4LAQ6_9MICC</name>
<dbReference type="PROSITE" id="PS00216">
    <property type="entry name" value="SUGAR_TRANSPORT_1"/>
    <property type="match status" value="1"/>
</dbReference>
<dbReference type="Proteomes" id="UP000769484">
    <property type="component" value="Unassembled WGS sequence"/>
</dbReference>
<keyword evidence="5" id="KW-1133">Transmembrane helix</keyword>
<keyword evidence="2" id="KW-0813">Transport</keyword>
<keyword evidence="3" id="KW-1003">Cell membrane</keyword>
<evidence type="ECO:0000256" key="1">
    <source>
        <dbReference type="ARBA" id="ARBA00004651"/>
    </source>
</evidence>
<dbReference type="PRINTS" id="PR01036">
    <property type="entry name" value="TCRTETB"/>
</dbReference>
<comment type="caution">
    <text evidence="7">The sequence shown here is derived from an EMBL/GenBank/DDBJ whole genome shotgun (WGS) entry which is preliminary data.</text>
</comment>
<keyword evidence="6" id="KW-0472">Membrane</keyword>
<dbReference type="SUPFAM" id="SSF103473">
    <property type="entry name" value="MFS general substrate transporter"/>
    <property type="match status" value="2"/>
</dbReference>
<dbReference type="InterPro" id="IPR036259">
    <property type="entry name" value="MFS_trans_sf"/>
</dbReference>
<comment type="subcellular location">
    <subcellularLocation>
        <location evidence="1">Cell membrane</location>
        <topology evidence="1">Multi-pass membrane protein</topology>
    </subcellularLocation>
</comment>
<dbReference type="Gene3D" id="1.20.1250.20">
    <property type="entry name" value="MFS general substrate transporter like domains"/>
    <property type="match status" value="1"/>
</dbReference>
<dbReference type="RefSeq" id="WP_004005743.1">
    <property type="nucleotide sequence ID" value="NZ_CP054018.1"/>
</dbReference>
<dbReference type="PANTHER" id="PTHR42718">
    <property type="entry name" value="MAJOR FACILITATOR SUPERFAMILY MULTIDRUG TRANSPORTER MFSC"/>
    <property type="match status" value="1"/>
</dbReference>
<dbReference type="PANTHER" id="PTHR42718:SF42">
    <property type="entry name" value="EXPORT PROTEIN"/>
    <property type="match status" value="1"/>
</dbReference>
<organism evidence="7 8">
    <name type="scientific">Rothia dentocariosa</name>
    <dbReference type="NCBI Taxonomy" id="2047"/>
    <lineage>
        <taxon>Bacteria</taxon>
        <taxon>Bacillati</taxon>
        <taxon>Actinomycetota</taxon>
        <taxon>Actinomycetes</taxon>
        <taxon>Micrococcales</taxon>
        <taxon>Micrococcaceae</taxon>
        <taxon>Rothia</taxon>
    </lineage>
</organism>
<dbReference type="InterPro" id="IPR011701">
    <property type="entry name" value="MFS"/>
</dbReference>
<dbReference type="AlphaFoldDB" id="A0A7D4LAQ6"/>